<evidence type="ECO:0008006" key="4">
    <source>
        <dbReference type="Google" id="ProtNLM"/>
    </source>
</evidence>
<keyword evidence="1" id="KW-0812">Transmembrane</keyword>
<evidence type="ECO:0000313" key="3">
    <source>
        <dbReference type="Proteomes" id="UP000053523"/>
    </source>
</evidence>
<protein>
    <recommendedName>
        <fullName evidence="4">Competence protein ComGE</fullName>
    </recommendedName>
</protein>
<dbReference type="EMBL" id="LORN02000015">
    <property type="protein sequence ID" value="PNN21082.1"/>
    <property type="molecule type" value="Genomic_DNA"/>
</dbReference>
<keyword evidence="1" id="KW-1133">Transmembrane helix</keyword>
<sequence>MLNYQIRGSLLIDSLLGFLILTFITLIFLPLLEQLNFNLRNQYEILDMKSAIITSQKHYNIKELKKGITIGKYEIKIYKNTICNNNNLSKNKVCVQLSN</sequence>
<reference evidence="2 3" key="1">
    <citation type="submission" date="2017-12" db="EMBL/GenBank/DDBJ databases">
        <title>FDA dAtabase for Regulatory Grade micrObial Sequences (FDA-ARGOS): Supporting development and validation of Infectious Disease Dx tests.</title>
        <authorList>
            <person name="Hoffmann M."/>
            <person name="Allard M."/>
            <person name="Evans P."/>
            <person name="Brown E."/>
            <person name="Tallon L."/>
            <person name="Sadzewicz L."/>
            <person name="Sengamalay N."/>
            <person name="Ott S."/>
            <person name="Godinez A."/>
            <person name="Nagaraj S."/>
            <person name="Vavikolanu K."/>
            <person name="Aluvathingal J."/>
            <person name="Nadendla S."/>
            <person name="Sichtig H."/>
        </authorList>
    </citation>
    <scope>NUCLEOTIDE SEQUENCE [LARGE SCALE GENOMIC DNA]</scope>
    <source>
        <strain evidence="2 3">FDAARGOS_148</strain>
    </source>
</reference>
<dbReference type="AlphaFoldDB" id="A0A2K0A7T0"/>
<dbReference type="RefSeq" id="WP_037550618.1">
    <property type="nucleotide sequence ID" value="NZ_CAJCGD010000001.1"/>
</dbReference>
<keyword evidence="1" id="KW-0472">Membrane</keyword>
<dbReference type="Proteomes" id="UP000053523">
    <property type="component" value="Unassembled WGS sequence"/>
</dbReference>
<feature type="transmembrane region" description="Helical" evidence="1">
    <location>
        <begin position="12"/>
        <end position="32"/>
    </location>
</feature>
<comment type="caution">
    <text evidence="2">The sequence shown here is derived from an EMBL/GenBank/DDBJ whole genome shotgun (WGS) entry which is preliminary data.</text>
</comment>
<gene>
    <name evidence="2" type="ORF">AL503_010040</name>
</gene>
<organism evidence="2 3">
    <name type="scientific">Staphylococcus haemolyticus</name>
    <dbReference type="NCBI Taxonomy" id="1283"/>
    <lineage>
        <taxon>Bacteria</taxon>
        <taxon>Bacillati</taxon>
        <taxon>Bacillota</taxon>
        <taxon>Bacilli</taxon>
        <taxon>Bacillales</taxon>
        <taxon>Staphylococcaceae</taxon>
        <taxon>Staphylococcus</taxon>
    </lineage>
</organism>
<evidence type="ECO:0000313" key="2">
    <source>
        <dbReference type="EMBL" id="PNN21082.1"/>
    </source>
</evidence>
<accession>A0A2K0A7T0</accession>
<proteinExistence type="predicted"/>
<name>A0A2K0A7T0_STAHA</name>
<evidence type="ECO:0000256" key="1">
    <source>
        <dbReference type="SAM" id="Phobius"/>
    </source>
</evidence>